<keyword evidence="2" id="KW-0812">Transmembrane</keyword>
<protein>
    <recommendedName>
        <fullName evidence="5">Alpha-1,2-mannosyltransferase</fullName>
    </recommendedName>
</protein>
<evidence type="ECO:0000256" key="1">
    <source>
        <dbReference type="SAM" id="MobiDB-lite"/>
    </source>
</evidence>
<feature type="transmembrane region" description="Helical" evidence="2">
    <location>
        <begin position="28"/>
        <end position="46"/>
    </location>
</feature>
<dbReference type="InterPro" id="IPR021848">
    <property type="entry name" value="HODM_asu-like"/>
</dbReference>
<evidence type="ECO:0000313" key="4">
    <source>
        <dbReference type="Proteomes" id="UP000593566"/>
    </source>
</evidence>
<name>A0A8H6CLV5_9LECA</name>
<keyword evidence="4" id="KW-1185">Reference proteome</keyword>
<keyword evidence="2" id="KW-1133">Transmembrane helix</keyword>
<sequence length="526" mass="60549">MTMDTLNESGIRNAILSLERYLPSGQSLIYLAIAVLLSNIALLVLTKSQREALYARVSSWAPVVARGRRTSSARTPPRSLTPEKKVPNNAPPPAEYKDIFPPSSREVLLEVAESWSTSQKKNIGPHEISQEEFTKNVIPFEADYRECGPSTYTPMEISVAEIKALGDFPDYAKLSGVPLPKAYKEFEIEKALPRPYRPFRWAYHQTMALNKLEPDWWLELESNYVARVAERKELFEKHGKLVLNYLPGSELACKEIMENALQFLCARYPQYFSLSLSTSKGYVFHNAILNKETVIEDMHPLHVLLENVPEDFAVMLRNPEDGMYYFRAGLLCSSLGWNVDTKLGMQLKEIHNPIPDYKAKMEFSMDRYFSHLPPNRPIQRGSWGLEVDTPLFMPPGDPHETFRTRQVPDLPVSRVHLRVDWQTLRRLPLSGAIVFNFKALFTPLDDFRSEAYVPALLAKVLRDGKKALMEYKSTWHVEHVVLPTLEAWAREQEADGLTERGWEVRTLEEAPWFPGWEEKWHRRQGF</sequence>
<dbReference type="RefSeq" id="XP_037154220.1">
    <property type="nucleotide sequence ID" value="XM_037300372.1"/>
</dbReference>
<proteinExistence type="predicted"/>
<dbReference type="GeneID" id="59337906"/>
<dbReference type="Pfam" id="PF11927">
    <property type="entry name" value="HODM_asu-like"/>
    <property type="match status" value="1"/>
</dbReference>
<dbReference type="AlphaFoldDB" id="A0A8H6CLV5"/>
<evidence type="ECO:0008006" key="5">
    <source>
        <dbReference type="Google" id="ProtNLM"/>
    </source>
</evidence>
<keyword evidence="2" id="KW-0472">Membrane</keyword>
<organism evidence="3 4">
    <name type="scientific">Letharia lupina</name>
    <dbReference type="NCBI Taxonomy" id="560253"/>
    <lineage>
        <taxon>Eukaryota</taxon>
        <taxon>Fungi</taxon>
        <taxon>Dikarya</taxon>
        <taxon>Ascomycota</taxon>
        <taxon>Pezizomycotina</taxon>
        <taxon>Lecanoromycetes</taxon>
        <taxon>OSLEUM clade</taxon>
        <taxon>Lecanoromycetidae</taxon>
        <taxon>Lecanorales</taxon>
        <taxon>Lecanorineae</taxon>
        <taxon>Parmeliaceae</taxon>
        <taxon>Letharia</taxon>
    </lineage>
</organism>
<reference evidence="3 4" key="1">
    <citation type="journal article" date="2020" name="Genomics">
        <title>Complete, high-quality genomes from long-read metagenomic sequencing of two wolf lichen thalli reveals enigmatic genome architecture.</title>
        <authorList>
            <person name="McKenzie S.K."/>
            <person name="Walston R.F."/>
            <person name="Allen J.L."/>
        </authorList>
    </citation>
    <scope>NUCLEOTIDE SEQUENCE [LARGE SCALE GENOMIC DNA]</scope>
    <source>
        <strain evidence="3">WasteWater1</strain>
    </source>
</reference>
<feature type="region of interest" description="Disordered" evidence="1">
    <location>
        <begin position="66"/>
        <end position="97"/>
    </location>
</feature>
<evidence type="ECO:0000313" key="3">
    <source>
        <dbReference type="EMBL" id="KAF6225511.1"/>
    </source>
</evidence>
<gene>
    <name evidence="3" type="ORF">HO133_009511</name>
</gene>
<comment type="caution">
    <text evidence="3">The sequence shown here is derived from an EMBL/GenBank/DDBJ whole genome shotgun (WGS) entry which is preliminary data.</text>
</comment>
<evidence type="ECO:0000256" key="2">
    <source>
        <dbReference type="SAM" id="Phobius"/>
    </source>
</evidence>
<dbReference type="EMBL" id="JACCJB010000007">
    <property type="protein sequence ID" value="KAF6225511.1"/>
    <property type="molecule type" value="Genomic_DNA"/>
</dbReference>
<dbReference type="Proteomes" id="UP000593566">
    <property type="component" value="Unassembled WGS sequence"/>
</dbReference>
<accession>A0A8H6CLV5</accession>